<dbReference type="PROSITE" id="PS51007">
    <property type="entry name" value="CYTC"/>
    <property type="match status" value="1"/>
</dbReference>
<keyword evidence="4" id="KW-0249">Electron transport</keyword>
<evidence type="ECO:0000256" key="6">
    <source>
        <dbReference type="PROSITE-ProRule" id="PRU00433"/>
    </source>
</evidence>
<organism evidence="9 10">
    <name type="scientific">Paraburkholderia guartelaensis</name>
    <dbReference type="NCBI Taxonomy" id="2546446"/>
    <lineage>
        <taxon>Bacteria</taxon>
        <taxon>Pseudomonadati</taxon>
        <taxon>Pseudomonadota</taxon>
        <taxon>Betaproteobacteria</taxon>
        <taxon>Burkholderiales</taxon>
        <taxon>Burkholderiaceae</taxon>
        <taxon>Paraburkholderia</taxon>
    </lineage>
</organism>
<evidence type="ECO:0000259" key="8">
    <source>
        <dbReference type="PROSITE" id="PS51007"/>
    </source>
</evidence>
<keyword evidence="7" id="KW-0732">Signal</keyword>
<evidence type="ECO:0000313" key="9">
    <source>
        <dbReference type="EMBL" id="TDG02872.1"/>
    </source>
</evidence>
<dbReference type="PRINTS" id="PR00604">
    <property type="entry name" value="CYTCHRMECIAB"/>
</dbReference>
<dbReference type="AlphaFoldDB" id="A0A4V2ZUX9"/>
<protein>
    <submittedName>
        <fullName evidence="9">C-type cytochrome</fullName>
    </submittedName>
</protein>
<gene>
    <name evidence="9" type="ORF">E1N52_37680</name>
</gene>
<dbReference type="InterPro" id="IPR002327">
    <property type="entry name" value="Cyt_c_1A/1B"/>
</dbReference>
<accession>A0A4V2ZUX9</accession>
<keyword evidence="1" id="KW-0813">Transport</keyword>
<proteinExistence type="predicted"/>
<dbReference type="Proteomes" id="UP000295606">
    <property type="component" value="Unassembled WGS sequence"/>
</dbReference>
<keyword evidence="5 6" id="KW-0408">Iron</keyword>
<dbReference type="RefSeq" id="WP_133189535.1">
    <property type="nucleotide sequence ID" value="NZ_SMOD01000051.1"/>
</dbReference>
<dbReference type="SUPFAM" id="SSF46626">
    <property type="entry name" value="Cytochrome c"/>
    <property type="match status" value="1"/>
</dbReference>
<dbReference type="GO" id="GO:0009055">
    <property type="term" value="F:electron transfer activity"/>
    <property type="evidence" value="ECO:0007669"/>
    <property type="project" value="InterPro"/>
</dbReference>
<comment type="caution">
    <text evidence="9">The sequence shown here is derived from an EMBL/GenBank/DDBJ whole genome shotgun (WGS) entry which is preliminary data.</text>
</comment>
<feature type="signal peptide" evidence="7">
    <location>
        <begin position="1"/>
        <end position="24"/>
    </location>
</feature>
<feature type="domain" description="Cytochrome c" evidence="8">
    <location>
        <begin position="30"/>
        <end position="131"/>
    </location>
</feature>
<dbReference type="GO" id="GO:0020037">
    <property type="term" value="F:heme binding"/>
    <property type="evidence" value="ECO:0007669"/>
    <property type="project" value="InterPro"/>
</dbReference>
<dbReference type="InterPro" id="IPR009056">
    <property type="entry name" value="Cyt_c-like_dom"/>
</dbReference>
<keyword evidence="3 6" id="KW-0479">Metal-binding</keyword>
<dbReference type="InterPro" id="IPR036909">
    <property type="entry name" value="Cyt_c-like_dom_sf"/>
</dbReference>
<keyword evidence="2 6" id="KW-0349">Heme</keyword>
<dbReference type="Gene3D" id="1.10.760.10">
    <property type="entry name" value="Cytochrome c-like domain"/>
    <property type="match status" value="1"/>
</dbReference>
<dbReference type="Pfam" id="PF00034">
    <property type="entry name" value="Cytochrom_C"/>
    <property type="match status" value="1"/>
</dbReference>
<evidence type="ECO:0000256" key="5">
    <source>
        <dbReference type="ARBA" id="ARBA00023004"/>
    </source>
</evidence>
<dbReference type="PANTHER" id="PTHR11961">
    <property type="entry name" value="CYTOCHROME C"/>
    <property type="match status" value="1"/>
</dbReference>
<reference evidence="9 10" key="1">
    <citation type="submission" date="2019-03" db="EMBL/GenBank/DDBJ databases">
        <title>Paraburkholderia sp. isolated from native Mimosa gymnas in Guartela State Park, Brazil.</title>
        <authorList>
            <person name="Paulitsch F."/>
            <person name="Hungria M."/>
            <person name="Delamuta J.R.M."/>
            <person name="Ribeiro R.A."/>
            <person name="Dall'Agnol R."/>
            <person name="Silva J.S.B."/>
        </authorList>
    </citation>
    <scope>NUCLEOTIDE SEQUENCE [LARGE SCALE GENOMIC DNA]</scope>
    <source>
        <strain evidence="9 10">CNPSo 3008</strain>
    </source>
</reference>
<evidence type="ECO:0000256" key="4">
    <source>
        <dbReference type="ARBA" id="ARBA00022982"/>
    </source>
</evidence>
<evidence type="ECO:0000256" key="1">
    <source>
        <dbReference type="ARBA" id="ARBA00022448"/>
    </source>
</evidence>
<name>A0A4V2ZUX9_9BURK</name>
<dbReference type="EMBL" id="SMOD01000051">
    <property type="protein sequence ID" value="TDG02872.1"/>
    <property type="molecule type" value="Genomic_DNA"/>
</dbReference>
<sequence>MKRSTLFSLTFAFSALLCATISHGATSADAQIAIGQHQFSSSCAMCHATDKSKGTIVGPNLAGVYGRKIGKLSGFQYSEALRASKASWDDAALDAFVKNPQVAQPGTAMPFGGIKNDADRMALVAYLKSLH</sequence>
<dbReference type="OrthoDB" id="9770043at2"/>
<evidence type="ECO:0000313" key="10">
    <source>
        <dbReference type="Proteomes" id="UP000295606"/>
    </source>
</evidence>
<feature type="chain" id="PRO_5020929878" evidence="7">
    <location>
        <begin position="25"/>
        <end position="131"/>
    </location>
</feature>
<evidence type="ECO:0000256" key="2">
    <source>
        <dbReference type="ARBA" id="ARBA00022617"/>
    </source>
</evidence>
<dbReference type="GO" id="GO:0046872">
    <property type="term" value="F:metal ion binding"/>
    <property type="evidence" value="ECO:0007669"/>
    <property type="project" value="UniProtKB-KW"/>
</dbReference>
<evidence type="ECO:0000256" key="7">
    <source>
        <dbReference type="SAM" id="SignalP"/>
    </source>
</evidence>
<evidence type="ECO:0000256" key="3">
    <source>
        <dbReference type="ARBA" id="ARBA00022723"/>
    </source>
</evidence>